<accession>A0AA96WCR5</accession>
<sequence length="110" mass="12552">MGQIVFYEGNGGSQNIVHTIDDSPGQDFHLRQNDEARSVKLLNVRQGCFIEVFDHPEGQRSDDFCVIEVRRSSSEYTVNTFERSYDDEYVIVSYANNNGLDGKVSRVRVN</sequence>
<gene>
    <name evidence="1" type="ORF">HJG54_06570</name>
</gene>
<protein>
    <submittedName>
        <fullName evidence="1">Uncharacterized protein</fullName>
    </submittedName>
</protein>
<proteinExistence type="predicted"/>
<dbReference type="RefSeq" id="WP_316434033.1">
    <property type="nucleotide sequence ID" value="NZ_CP053586.1"/>
</dbReference>
<reference evidence="1" key="1">
    <citation type="submission" date="2020-05" db="EMBL/GenBank/DDBJ databases">
        <authorList>
            <person name="Zhu T."/>
            <person name="Keshari N."/>
            <person name="Lu X."/>
        </authorList>
    </citation>
    <scope>NUCLEOTIDE SEQUENCE</scope>
    <source>
        <strain evidence="1">NK1-12</strain>
    </source>
</reference>
<dbReference type="EMBL" id="CP053586">
    <property type="protein sequence ID" value="WNZ22555.1"/>
    <property type="molecule type" value="Genomic_DNA"/>
</dbReference>
<evidence type="ECO:0000313" key="1">
    <source>
        <dbReference type="EMBL" id="WNZ22555.1"/>
    </source>
</evidence>
<dbReference type="AlphaFoldDB" id="A0AA96WCR5"/>
<organism evidence="1">
    <name type="scientific">Leptolyngbya sp. NK1-12</name>
    <dbReference type="NCBI Taxonomy" id="2547451"/>
    <lineage>
        <taxon>Bacteria</taxon>
        <taxon>Bacillati</taxon>
        <taxon>Cyanobacteriota</taxon>
        <taxon>Cyanophyceae</taxon>
        <taxon>Leptolyngbyales</taxon>
        <taxon>Leptolyngbyaceae</taxon>
        <taxon>Leptolyngbya group</taxon>
        <taxon>Leptolyngbya</taxon>
    </lineage>
</organism>
<name>A0AA96WCR5_9CYAN</name>